<keyword evidence="3" id="KW-1185">Reference proteome</keyword>
<evidence type="ECO:0000313" key="3">
    <source>
        <dbReference type="Proteomes" id="UP001066276"/>
    </source>
</evidence>
<accession>A0AAV7WT93</accession>
<dbReference type="Proteomes" id="UP001066276">
    <property type="component" value="Chromosome 1_1"/>
</dbReference>
<evidence type="ECO:0000256" key="1">
    <source>
        <dbReference type="SAM" id="MobiDB-lite"/>
    </source>
</evidence>
<feature type="compositionally biased region" description="Basic and acidic residues" evidence="1">
    <location>
        <begin position="68"/>
        <end position="102"/>
    </location>
</feature>
<sequence>MGWCVLLGNCSRRNAVDDAAEEGPLTQFLGVPRGEHHLDVSAASGLKRPMRRTPGEAQKQQASGAKEQGQREQWDEERGQQESRGEDSEDRRSKESRSREARVTYSAETTTWEEEEGGKAVTLEEEKT</sequence>
<gene>
    <name evidence="2" type="ORF">NDU88_004140</name>
</gene>
<proteinExistence type="predicted"/>
<evidence type="ECO:0000313" key="2">
    <source>
        <dbReference type="EMBL" id="KAJ1216539.1"/>
    </source>
</evidence>
<dbReference type="AlphaFoldDB" id="A0AAV7WT93"/>
<protein>
    <submittedName>
        <fullName evidence="2">Uncharacterized protein</fullName>
    </submittedName>
</protein>
<feature type="region of interest" description="Disordered" evidence="1">
    <location>
        <begin position="27"/>
        <end position="128"/>
    </location>
</feature>
<organism evidence="2 3">
    <name type="scientific">Pleurodeles waltl</name>
    <name type="common">Iberian ribbed newt</name>
    <dbReference type="NCBI Taxonomy" id="8319"/>
    <lineage>
        <taxon>Eukaryota</taxon>
        <taxon>Metazoa</taxon>
        <taxon>Chordata</taxon>
        <taxon>Craniata</taxon>
        <taxon>Vertebrata</taxon>
        <taxon>Euteleostomi</taxon>
        <taxon>Amphibia</taxon>
        <taxon>Batrachia</taxon>
        <taxon>Caudata</taxon>
        <taxon>Salamandroidea</taxon>
        <taxon>Salamandridae</taxon>
        <taxon>Pleurodelinae</taxon>
        <taxon>Pleurodeles</taxon>
    </lineage>
</organism>
<comment type="caution">
    <text evidence="2">The sequence shown here is derived from an EMBL/GenBank/DDBJ whole genome shotgun (WGS) entry which is preliminary data.</text>
</comment>
<reference evidence="2" key="1">
    <citation type="journal article" date="2022" name="bioRxiv">
        <title>Sequencing and chromosome-scale assembly of the giantPleurodeles waltlgenome.</title>
        <authorList>
            <person name="Brown T."/>
            <person name="Elewa A."/>
            <person name="Iarovenko S."/>
            <person name="Subramanian E."/>
            <person name="Araus A.J."/>
            <person name="Petzold A."/>
            <person name="Susuki M."/>
            <person name="Suzuki K.-i.T."/>
            <person name="Hayashi T."/>
            <person name="Toyoda A."/>
            <person name="Oliveira C."/>
            <person name="Osipova E."/>
            <person name="Leigh N.D."/>
            <person name="Simon A."/>
            <person name="Yun M.H."/>
        </authorList>
    </citation>
    <scope>NUCLEOTIDE SEQUENCE</scope>
    <source>
        <strain evidence="2">20211129_DDA</strain>
        <tissue evidence="2">Liver</tissue>
    </source>
</reference>
<name>A0AAV7WT93_PLEWA</name>
<dbReference type="EMBL" id="JANPWB010000001">
    <property type="protein sequence ID" value="KAJ1216539.1"/>
    <property type="molecule type" value="Genomic_DNA"/>
</dbReference>